<feature type="transmembrane region" description="Helical" evidence="1">
    <location>
        <begin position="184"/>
        <end position="204"/>
    </location>
</feature>
<feature type="transmembrane region" description="Helical" evidence="1">
    <location>
        <begin position="140"/>
        <end position="164"/>
    </location>
</feature>
<comment type="caution">
    <text evidence="3">The sequence shown here is derived from an EMBL/GenBank/DDBJ whole genome shotgun (WGS) entry which is preliminary data.</text>
</comment>
<feature type="signal peptide" evidence="2">
    <location>
        <begin position="1"/>
        <end position="17"/>
    </location>
</feature>
<dbReference type="EMBL" id="CAUYUJ010014534">
    <property type="protein sequence ID" value="CAK0842792.1"/>
    <property type="molecule type" value="Genomic_DNA"/>
</dbReference>
<feature type="chain" id="PRO_5045510426" description="Sugar phosphate transporter domain-containing protein" evidence="2">
    <location>
        <begin position="18"/>
        <end position="398"/>
    </location>
</feature>
<proteinExistence type="predicted"/>
<gene>
    <name evidence="3" type="ORF">PCOR1329_LOCUS37403</name>
</gene>
<evidence type="ECO:0000256" key="2">
    <source>
        <dbReference type="SAM" id="SignalP"/>
    </source>
</evidence>
<evidence type="ECO:0008006" key="5">
    <source>
        <dbReference type="Google" id="ProtNLM"/>
    </source>
</evidence>
<keyword evidence="1" id="KW-1133">Transmembrane helix</keyword>
<accession>A0ABN9TCP7</accession>
<keyword evidence="2" id="KW-0732">Signal</keyword>
<evidence type="ECO:0000313" key="3">
    <source>
        <dbReference type="EMBL" id="CAK0842792.1"/>
    </source>
</evidence>
<keyword evidence="1" id="KW-0812">Transmembrane</keyword>
<keyword evidence="1" id="KW-0472">Membrane</keyword>
<feature type="transmembrane region" description="Helical" evidence="1">
    <location>
        <begin position="224"/>
        <end position="249"/>
    </location>
</feature>
<feature type="transmembrane region" description="Helical" evidence="1">
    <location>
        <begin position="292"/>
        <end position="311"/>
    </location>
</feature>
<organism evidence="3 4">
    <name type="scientific">Prorocentrum cordatum</name>
    <dbReference type="NCBI Taxonomy" id="2364126"/>
    <lineage>
        <taxon>Eukaryota</taxon>
        <taxon>Sar</taxon>
        <taxon>Alveolata</taxon>
        <taxon>Dinophyceae</taxon>
        <taxon>Prorocentrales</taxon>
        <taxon>Prorocentraceae</taxon>
        <taxon>Prorocentrum</taxon>
    </lineage>
</organism>
<dbReference type="Proteomes" id="UP001189429">
    <property type="component" value="Unassembled WGS sequence"/>
</dbReference>
<feature type="transmembrane region" description="Helical" evidence="1">
    <location>
        <begin position="107"/>
        <end position="128"/>
    </location>
</feature>
<keyword evidence="4" id="KW-1185">Reference proteome</keyword>
<feature type="transmembrane region" description="Helical" evidence="1">
    <location>
        <begin position="331"/>
        <end position="355"/>
    </location>
</feature>
<evidence type="ECO:0000313" key="4">
    <source>
        <dbReference type="Proteomes" id="UP001189429"/>
    </source>
</evidence>
<name>A0ABN9TCP7_9DINO</name>
<feature type="transmembrane region" description="Helical" evidence="1">
    <location>
        <begin position="77"/>
        <end position="98"/>
    </location>
</feature>
<protein>
    <recommendedName>
        <fullName evidence="5">Sugar phosphate transporter domain-containing protein</fullName>
    </recommendedName>
</protein>
<sequence>MSAARCCLLLAVAGGSAVMDIEGKGGHLRRPREQAPHGLIVGDGSKVHVSVEVLESGGMLIGTTAIEEPARIESADLFTQLGVSWLALVLGGGVFVILPRYQTLAQLFLFFGAQNFMNLMYITAILHIHTVSQELNIRGFYATLVLTAMQQLAGFLFLALAILVSQLTPWAYRPHTIVSKDQAFAVMALAVCFTLNIALNNFSLLPLDMSVNVMVRSTSPLMSLLLQLCFPAKVGMVLLGVICAALVVISKSAQKKTAAQNEGGGNDTLGLPGAHRSGDSWQGVKLNAIDSLIYMAIPIVVLLLLPIYLIKHPVSYPGHEMATNFSVFVEIAQLSLGTVVRVMLSGIWALGYNLLLYNIVRDLSPFFASFAANFKRWRPSPWPCSWAWSRCRPAAGST</sequence>
<reference evidence="3" key="1">
    <citation type="submission" date="2023-10" db="EMBL/GenBank/DDBJ databases">
        <authorList>
            <person name="Chen Y."/>
            <person name="Shah S."/>
            <person name="Dougan E. K."/>
            <person name="Thang M."/>
            <person name="Chan C."/>
        </authorList>
    </citation>
    <scope>NUCLEOTIDE SEQUENCE [LARGE SCALE GENOMIC DNA]</scope>
</reference>
<evidence type="ECO:0000256" key="1">
    <source>
        <dbReference type="SAM" id="Phobius"/>
    </source>
</evidence>